<dbReference type="InterPro" id="IPR006379">
    <property type="entry name" value="HAD-SF_hydro_IIB"/>
</dbReference>
<dbReference type="AlphaFoldDB" id="A0A069CU50"/>
<dbReference type="PROSITE" id="PS01229">
    <property type="entry name" value="COF_2"/>
    <property type="match status" value="1"/>
</dbReference>
<dbReference type="InterPro" id="IPR023214">
    <property type="entry name" value="HAD_sf"/>
</dbReference>
<dbReference type="EMBL" id="DF820489">
    <property type="protein sequence ID" value="GAK30922.1"/>
    <property type="molecule type" value="Genomic_DNA"/>
</dbReference>
<dbReference type="CDD" id="cd07516">
    <property type="entry name" value="HAD_Pase"/>
    <property type="match status" value="1"/>
</dbReference>
<dbReference type="SUPFAM" id="SSF56784">
    <property type="entry name" value="HAD-like"/>
    <property type="match status" value="1"/>
</dbReference>
<keyword evidence="1" id="KW-0378">Hydrolase</keyword>
<dbReference type="SFLD" id="SFLDG01144">
    <property type="entry name" value="C2.B.4:_PGP_Like"/>
    <property type="match status" value="1"/>
</dbReference>
<dbReference type="eggNOG" id="COG0561">
    <property type="taxonomic scope" value="Bacteria"/>
</dbReference>
<reference evidence="2" key="1">
    <citation type="journal article" date="2014" name="Genome Announc.">
        <title>Draft genome sequence of Weissella oryzae SG25T, isolated from fermented rice grains.</title>
        <authorList>
            <person name="Tanizawa Y."/>
            <person name="Fujisawa T."/>
            <person name="Mochizuki T."/>
            <person name="Kaminuma E."/>
            <person name="Suzuki Y."/>
            <person name="Nakamura Y."/>
            <person name="Tohno M."/>
        </authorList>
    </citation>
    <scope>NUCLEOTIDE SEQUENCE [LARGE SCALE GENOMIC DNA]</scope>
    <source>
        <strain evidence="2">DSM 25784 / JCM 18191 / LMG 30913 / SG25</strain>
    </source>
</reference>
<proteinExistence type="predicted"/>
<organism evidence="1 2">
    <name type="scientific">Weissella oryzae (strain DSM 25784 / JCM 18191 / LMG 30913 / SG25)</name>
    <dbReference type="NCBI Taxonomy" id="1329250"/>
    <lineage>
        <taxon>Bacteria</taxon>
        <taxon>Bacillati</taxon>
        <taxon>Bacillota</taxon>
        <taxon>Bacilli</taxon>
        <taxon>Lactobacillales</taxon>
        <taxon>Lactobacillaceae</taxon>
        <taxon>Weissella</taxon>
    </lineage>
</organism>
<dbReference type="Proteomes" id="UP000030643">
    <property type="component" value="Unassembled WGS sequence"/>
</dbReference>
<dbReference type="SFLD" id="SFLDS00003">
    <property type="entry name" value="Haloacid_Dehalogenase"/>
    <property type="match status" value="1"/>
</dbReference>
<sequence>MTIKLVTIDIDDTLVNSAREITPRVKAAIQAATAAGVKIVLATGRPLTGVVDYLDELGLNNQDDQFVINYNGGMIQTTSGKVLGGGKLDLAAYQELRQVADDLNVYMQVEADDAAYTSDNVVPYHASRENFIVKMPLKFVPLAEMPADLPYIKVMMIGDAAKIDADTAALPQAIQDKYYVVRSTANFLEFMNPKASKGAALELLAKHLNLSMDETMALGDQENDLTMIKAAGLGVAMGNAVEKVKKTANMQTTSQNADGVGLAIEKWVLGKNVPELN</sequence>
<dbReference type="PANTHER" id="PTHR10000:SF8">
    <property type="entry name" value="HAD SUPERFAMILY HYDROLASE-LIKE, TYPE 3"/>
    <property type="match status" value="1"/>
</dbReference>
<dbReference type="STRING" id="1329250.WOSG25_060400"/>
<protein>
    <submittedName>
        <fullName evidence="1">HAD superfamily hydrolase</fullName>
    </submittedName>
</protein>
<dbReference type="Gene3D" id="3.40.50.1000">
    <property type="entry name" value="HAD superfamily/HAD-like"/>
    <property type="match status" value="1"/>
</dbReference>
<dbReference type="NCBIfam" id="TIGR00099">
    <property type="entry name" value="Cof-subfamily"/>
    <property type="match status" value="1"/>
</dbReference>
<dbReference type="RefSeq" id="WP_027698982.1">
    <property type="nucleotide sequence ID" value="NZ_DF820489.1"/>
</dbReference>
<dbReference type="InterPro" id="IPR036412">
    <property type="entry name" value="HAD-like_sf"/>
</dbReference>
<dbReference type="NCBIfam" id="TIGR01484">
    <property type="entry name" value="HAD-SF-IIB"/>
    <property type="match status" value="1"/>
</dbReference>
<evidence type="ECO:0000313" key="2">
    <source>
        <dbReference type="Proteomes" id="UP000030643"/>
    </source>
</evidence>
<dbReference type="OrthoDB" id="9790031at2"/>
<keyword evidence="2" id="KW-1185">Reference proteome</keyword>
<dbReference type="GO" id="GO:0000287">
    <property type="term" value="F:magnesium ion binding"/>
    <property type="evidence" value="ECO:0007669"/>
    <property type="project" value="TreeGrafter"/>
</dbReference>
<dbReference type="Gene3D" id="3.30.1240.10">
    <property type="match status" value="1"/>
</dbReference>
<name>A0A069CU50_WEIOS</name>
<dbReference type="Pfam" id="PF08282">
    <property type="entry name" value="Hydrolase_3"/>
    <property type="match status" value="1"/>
</dbReference>
<dbReference type="SFLD" id="SFLDG01140">
    <property type="entry name" value="C2.B:_Phosphomannomutase_and_P"/>
    <property type="match status" value="1"/>
</dbReference>
<evidence type="ECO:0000313" key="1">
    <source>
        <dbReference type="EMBL" id="GAK30922.1"/>
    </source>
</evidence>
<dbReference type="GO" id="GO:0016791">
    <property type="term" value="F:phosphatase activity"/>
    <property type="evidence" value="ECO:0007669"/>
    <property type="project" value="TreeGrafter"/>
</dbReference>
<dbReference type="PANTHER" id="PTHR10000">
    <property type="entry name" value="PHOSPHOSERINE PHOSPHATASE"/>
    <property type="match status" value="1"/>
</dbReference>
<dbReference type="InterPro" id="IPR000150">
    <property type="entry name" value="Cof"/>
</dbReference>
<dbReference type="GO" id="GO:0005829">
    <property type="term" value="C:cytosol"/>
    <property type="evidence" value="ECO:0007669"/>
    <property type="project" value="TreeGrafter"/>
</dbReference>
<accession>A0A069CU50</accession>
<gene>
    <name evidence="1" type="ORF">WOSG25_060400</name>
</gene>